<evidence type="ECO:0000256" key="4">
    <source>
        <dbReference type="SAM" id="MobiDB-lite"/>
    </source>
</evidence>
<evidence type="ECO:0000259" key="5">
    <source>
        <dbReference type="PROSITE" id="PS50126"/>
    </source>
</evidence>
<dbReference type="SMART" id="SM01118">
    <property type="entry name" value="CYTH"/>
    <property type="match status" value="1"/>
</dbReference>
<dbReference type="CDD" id="cd05688">
    <property type="entry name" value="S1_RPS1_repeat_ec3"/>
    <property type="match status" value="1"/>
</dbReference>
<protein>
    <submittedName>
        <fullName evidence="7">30S ribosomal protein S1</fullName>
    </submittedName>
</protein>
<dbReference type="InterPro" id="IPR003029">
    <property type="entry name" value="S1_domain"/>
</dbReference>
<comment type="similarity">
    <text evidence="1">Belongs to the bacterial ribosomal protein bS1 family.</text>
</comment>
<feature type="domain" description="CYTH" evidence="6">
    <location>
        <begin position="1"/>
        <end position="147"/>
    </location>
</feature>
<feature type="domain" description="S1 motif" evidence="5">
    <location>
        <begin position="378"/>
        <end position="442"/>
    </location>
</feature>
<dbReference type="InterPro" id="IPR035104">
    <property type="entry name" value="Ribosomal_protein_S1-like"/>
</dbReference>
<dbReference type="InterPro" id="IPR012340">
    <property type="entry name" value="NA-bd_OB-fold"/>
</dbReference>
<keyword evidence="2 7" id="KW-0689">Ribosomal protein</keyword>
<dbReference type="InterPro" id="IPR023577">
    <property type="entry name" value="CYTH_domain"/>
</dbReference>
<dbReference type="InterPro" id="IPR008173">
    <property type="entry name" value="Adenylyl_cyclase_CyaB"/>
</dbReference>
<evidence type="ECO:0000313" key="8">
    <source>
        <dbReference type="Proteomes" id="UP001642464"/>
    </source>
</evidence>
<dbReference type="CDD" id="cd04465">
    <property type="entry name" value="S1_RPS1_repeat_ec2_hs2"/>
    <property type="match status" value="1"/>
</dbReference>
<feature type="non-terminal residue" evidence="7">
    <location>
        <position position="1"/>
    </location>
</feature>
<dbReference type="PANTHER" id="PTHR10724">
    <property type="entry name" value="30S RIBOSOMAL PROTEIN S1"/>
    <property type="match status" value="1"/>
</dbReference>
<dbReference type="PROSITE" id="PS51707">
    <property type="entry name" value="CYTH"/>
    <property type="match status" value="1"/>
</dbReference>
<dbReference type="PANTHER" id="PTHR10724:SF7">
    <property type="entry name" value="SMALL RIBOSOMAL SUBUNIT PROTEIN BS1C"/>
    <property type="match status" value="1"/>
</dbReference>
<proteinExistence type="inferred from homology"/>
<evidence type="ECO:0000259" key="6">
    <source>
        <dbReference type="PROSITE" id="PS51707"/>
    </source>
</evidence>
<feature type="compositionally biased region" description="Low complexity" evidence="4">
    <location>
        <begin position="358"/>
        <end position="372"/>
    </location>
</feature>
<dbReference type="EMBL" id="CAXAMM010010881">
    <property type="protein sequence ID" value="CAK9024425.1"/>
    <property type="molecule type" value="Genomic_DNA"/>
</dbReference>
<feature type="domain" description="S1 motif" evidence="5">
    <location>
        <begin position="459"/>
        <end position="525"/>
    </location>
</feature>
<dbReference type="CDD" id="cd07890">
    <property type="entry name" value="CYTH-like_AC_IV-like"/>
    <property type="match status" value="1"/>
</dbReference>
<dbReference type="InterPro" id="IPR050437">
    <property type="entry name" value="Ribos_protein_bS1-like"/>
</dbReference>
<organism evidence="7 8">
    <name type="scientific">Durusdinium trenchii</name>
    <dbReference type="NCBI Taxonomy" id="1381693"/>
    <lineage>
        <taxon>Eukaryota</taxon>
        <taxon>Sar</taxon>
        <taxon>Alveolata</taxon>
        <taxon>Dinophyceae</taxon>
        <taxon>Suessiales</taxon>
        <taxon>Symbiodiniaceae</taxon>
        <taxon>Durusdinium</taxon>
    </lineage>
</organism>
<dbReference type="GO" id="GO:0005840">
    <property type="term" value="C:ribosome"/>
    <property type="evidence" value="ECO:0007669"/>
    <property type="project" value="UniProtKB-KW"/>
</dbReference>
<dbReference type="PROSITE" id="PS50126">
    <property type="entry name" value="S1"/>
    <property type="match status" value="4"/>
</dbReference>
<evidence type="ECO:0000313" key="7">
    <source>
        <dbReference type="EMBL" id="CAK9024425.1"/>
    </source>
</evidence>
<dbReference type="SUPFAM" id="SSF50249">
    <property type="entry name" value="Nucleic acid-binding proteins"/>
    <property type="match status" value="4"/>
</dbReference>
<keyword evidence="8" id="KW-1185">Reference proteome</keyword>
<accession>A0ABP0KDH0</accession>
<reference evidence="7 8" key="1">
    <citation type="submission" date="2024-02" db="EMBL/GenBank/DDBJ databases">
        <authorList>
            <person name="Chen Y."/>
            <person name="Shah S."/>
            <person name="Dougan E. K."/>
            <person name="Thang M."/>
            <person name="Chan C."/>
        </authorList>
    </citation>
    <scope>NUCLEOTIDE SEQUENCE [LARGE SCALE GENOMIC DNA]</scope>
</reference>
<feature type="compositionally biased region" description="Polar residues" evidence="4">
    <location>
        <begin position="165"/>
        <end position="174"/>
    </location>
</feature>
<dbReference type="Gene3D" id="2.40.50.140">
    <property type="entry name" value="Nucleic acid-binding proteins"/>
    <property type="match status" value="4"/>
</dbReference>
<dbReference type="SUPFAM" id="SSF55154">
    <property type="entry name" value="CYTH-like phosphatases"/>
    <property type="match status" value="1"/>
</dbReference>
<feature type="compositionally biased region" description="Low complexity" evidence="4">
    <location>
        <begin position="308"/>
        <end position="321"/>
    </location>
</feature>
<dbReference type="Proteomes" id="UP001642464">
    <property type="component" value="Unassembled WGS sequence"/>
</dbReference>
<gene>
    <name evidence="7" type="ORF">SCF082_LOCUS16614</name>
</gene>
<dbReference type="Pfam" id="PF00575">
    <property type="entry name" value="S1"/>
    <property type="match status" value="3"/>
</dbReference>
<dbReference type="InterPro" id="IPR033469">
    <property type="entry name" value="CYTH-like_dom_sf"/>
</dbReference>
<keyword evidence="3" id="KW-0687">Ribonucleoprotein</keyword>
<feature type="domain" description="S1 motif" evidence="5">
    <location>
        <begin position="546"/>
        <end position="614"/>
    </location>
</feature>
<evidence type="ECO:0000256" key="3">
    <source>
        <dbReference type="ARBA" id="ARBA00023274"/>
    </source>
</evidence>
<dbReference type="NCBIfam" id="TIGR00318">
    <property type="entry name" value="cyaB"/>
    <property type="match status" value="1"/>
</dbReference>
<dbReference type="PRINTS" id="PR00681">
    <property type="entry name" value="RIBOSOMALS1"/>
</dbReference>
<sequence>EDHYFAHPCRDFRETDEAFRLRRVGEDRYLTYKGPLLDAISKTREEIEVQVGFDDAGQQQMVAILESLGFRLAGRVAKQRETYTLNWSGLRVDIAFDSVEQLGEFVELETLADEGSWEAARDQLRRFATSLGFQESVRASYLQLLLERSADQQAQTVEQGGDAVPTNSQESPTEASPDGASEAVSSSATGDRSPASEVPEPPAPETTPVANQPEPASPVASNEADATPPTESVSETTVQASSESEQSESTPAEVAKETEGARKKLQLNPTLDPDVAKAIPSVPGGDAEGPKADPEPVPVPSSDDAEVEAALADALGGSSSDSPKETETDESSTGGQPRTEIPAAENVDASVQAAIEAAMSDSGDSSSPSMAAEEIQQGKRLKGTVQSVGNDNVILDFANLPMSGAVARRQFGSKPLPAEGAELEVVVDRVDEEEGLILANLPRAATRVSSGDWSSVSVGQVVECMVTKTNKGGLEVSVSNLRGFLPASQVEMGFVADLEVYVGQKVRAKVIEVKPERRRLVLSRRAVLAEERAEAEKKLLAELEPDQVRTGRVKTIKDYGAFIDLGGTDGFLPISQMSWVRIEHPSELISEGQEVEVKVLSVDQESKKISLGMRQLAPNPWKTVEDKYPKGSTTQGRVTRTETFGAFVELEPGVEGLVHISELDYRRVKRVTEVLNVGDTTQVQVLDVDPRKKRISLSVKALKEKPEPAKDEDLSPGKGQPYERRRKGPLKGGTGEELAGGPVR</sequence>
<feature type="compositionally biased region" description="Basic and acidic residues" evidence="4">
    <location>
        <begin position="701"/>
        <end position="715"/>
    </location>
</feature>
<feature type="region of interest" description="Disordered" evidence="4">
    <location>
        <begin position="153"/>
        <end position="346"/>
    </location>
</feature>
<evidence type="ECO:0000256" key="2">
    <source>
        <dbReference type="ARBA" id="ARBA00022980"/>
    </source>
</evidence>
<dbReference type="SMART" id="SM00316">
    <property type="entry name" value="S1"/>
    <property type="match status" value="4"/>
</dbReference>
<dbReference type="Pfam" id="PF01928">
    <property type="entry name" value="CYTH"/>
    <property type="match status" value="1"/>
</dbReference>
<dbReference type="Gene3D" id="2.40.320.10">
    <property type="entry name" value="Hypothetical Protein Pfu-838710-001"/>
    <property type="match status" value="1"/>
</dbReference>
<feature type="region of interest" description="Disordered" evidence="4">
    <location>
        <begin position="358"/>
        <end position="383"/>
    </location>
</feature>
<feature type="region of interest" description="Disordered" evidence="4">
    <location>
        <begin position="699"/>
        <end position="744"/>
    </location>
</feature>
<evidence type="ECO:0000256" key="1">
    <source>
        <dbReference type="ARBA" id="ARBA00006767"/>
    </source>
</evidence>
<comment type="caution">
    <text evidence="7">The sequence shown here is derived from an EMBL/GenBank/DDBJ whole genome shotgun (WGS) entry which is preliminary data.</text>
</comment>
<name>A0ABP0KDH0_9DINO</name>
<feature type="compositionally biased region" description="Low complexity" evidence="4">
    <location>
        <begin position="230"/>
        <end position="253"/>
    </location>
</feature>
<feature type="domain" description="S1 motif" evidence="5">
    <location>
        <begin position="631"/>
        <end position="700"/>
    </location>
</feature>